<name>A0A347UA19_9BACT</name>
<protein>
    <submittedName>
        <fullName evidence="2">Uncharacterized protein</fullName>
    </submittedName>
</protein>
<evidence type="ECO:0000313" key="4">
    <source>
        <dbReference type="Proteomes" id="UP000290588"/>
    </source>
</evidence>
<dbReference type="AlphaFoldDB" id="A0A347UA19"/>
<evidence type="ECO:0000313" key="2">
    <source>
        <dbReference type="EMBL" id="RXI31430.1"/>
    </source>
</evidence>
<evidence type="ECO:0000313" key="3">
    <source>
        <dbReference type="Proteomes" id="UP000262582"/>
    </source>
</evidence>
<dbReference type="Proteomes" id="UP000290588">
    <property type="component" value="Unassembled WGS sequence"/>
</dbReference>
<dbReference type="Proteomes" id="UP000262582">
    <property type="component" value="Chromosome"/>
</dbReference>
<dbReference type="EMBL" id="CP032097">
    <property type="protein sequence ID" value="AXX95697.1"/>
    <property type="molecule type" value="Genomic_DNA"/>
</dbReference>
<organism evidence="2 4">
    <name type="scientific">Arcobacter ellisii</name>
    <dbReference type="NCBI Taxonomy" id="913109"/>
    <lineage>
        <taxon>Bacteria</taxon>
        <taxon>Pseudomonadati</taxon>
        <taxon>Campylobacterota</taxon>
        <taxon>Epsilonproteobacteria</taxon>
        <taxon>Campylobacterales</taxon>
        <taxon>Arcobacteraceae</taxon>
        <taxon>Arcobacter</taxon>
    </lineage>
</organism>
<gene>
    <name evidence="1" type="ORF">AELL_2053</name>
    <name evidence="2" type="ORF">CP962_04780</name>
</gene>
<reference evidence="1 3" key="2">
    <citation type="submission" date="2018-08" db="EMBL/GenBank/DDBJ databases">
        <title>Complete genome of the Arcobacter ellisii type strain LMG 26155.</title>
        <authorList>
            <person name="Miller W.G."/>
            <person name="Yee E."/>
            <person name="Bono J.L."/>
        </authorList>
    </citation>
    <scope>NUCLEOTIDE SEQUENCE [LARGE SCALE GENOMIC DNA]</scope>
    <source>
        <strain evidence="1 3">LMG 26155</strain>
    </source>
</reference>
<evidence type="ECO:0000313" key="1">
    <source>
        <dbReference type="EMBL" id="AXX95697.1"/>
    </source>
</evidence>
<accession>A0A347UA19</accession>
<reference evidence="2 4" key="1">
    <citation type="submission" date="2017-09" db="EMBL/GenBank/DDBJ databases">
        <title>Genomics of the genus Arcobacter.</title>
        <authorList>
            <person name="Perez-Cataluna A."/>
            <person name="Figueras M.J."/>
            <person name="Salas-Masso N."/>
        </authorList>
    </citation>
    <scope>NUCLEOTIDE SEQUENCE [LARGE SCALE GENOMIC DNA]</scope>
    <source>
        <strain evidence="2 4">CECT 7837</strain>
    </source>
</reference>
<proteinExistence type="predicted"/>
<dbReference type="EMBL" id="NXIG01000004">
    <property type="protein sequence ID" value="RXI31430.1"/>
    <property type="molecule type" value="Genomic_DNA"/>
</dbReference>
<sequence length="62" mass="7290">MLNSKENKKINFKNDISNKFIDHFSCIFNSKKLLEVMKYHQEYSIKCIYIPLNYSNGNGNGL</sequence>
<keyword evidence="3" id="KW-1185">Reference proteome</keyword>
<dbReference type="KEGG" id="aell:AELL_2053"/>